<accession>A0A9X0W9U6</accession>
<gene>
    <name evidence="3" type="ORF">CKO42_13585</name>
</gene>
<evidence type="ECO:0000256" key="1">
    <source>
        <dbReference type="SAM" id="MobiDB-lite"/>
    </source>
</evidence>
<dbReference type="AlphaFoldDB" id="A0A9X0W9U6"/>
<evidence type="ECO:0000313" key="3">
    <source>
        <dbReference type="EMBL" id="MBK1619451.1"/>
    </source>
</evidence>
<organism evidence="3 4">
    <name type="scientific">Lamprobacter modestohalophilus</name>
    <dbReference type="NCBI Taxonomy" id="1064514"/>
    <lineage>
        <taxon>Bacteria</taxon>
        <taxon>Pseudomonadati</taxon>
        <taxon>Pseudomonadota</taxon>
        <taxon>Gammaproteobacteria</taxon>
        <taxon>Chromatiales</taxon>
        <taxon>Chromatiaceae</taxon>
        <taxon>Lamprobacter</taxon>
    </lineage>
</organism>
<evidence type="ECO:0000256" key="2">
    <source>
        <dbReference type="SAM" id="Phobius"/>
    </source>
</evidence>
<feature type="transmembrane region" description="Helical" evidence="2">
    <location>
        <begin position="407"/>
        <end position="428"/>
    </location>
</feature>
<sequence>MVTRLDDEKRDKATPIVSVLPEPYAQSSGLPFPVHPLRELVTSELHARTFDPMQAPVRVAHLAYLCGERGSGRQQQYLARLLSHFGIQLPPKVGLQFAIDLGGLWLRWERHTEFVTYTLSRQGPFDQPFGSDLLGELPQVWLRNLPGQVVTAVQLALESADMPERSLDELVTLFGHHPVVGGQVAGGAGFVWSDLRIHADGFGHILLRDVCLSDEQAGRLIKRVLEINAYRAMALLGLPAAREAALLLSDAERRLAGVAARMVDGQLDAADSDDASPDEGLTLPPERELLAELTALAAEIESVAAETATRFDASQAYYQVVRQRLEQLREERIQGVQTLTEFLDARLAPAIATCTATAQRQQHLAERAARLTALLRARVEVELQEQNRGLLDSMDRRAKLQLRLQETVEGLSVVAIGYYGVGLIGYLLKGFEASGWPFNATLGIGIAVPLVVGTAWLGLRRAKRRLHQDAERSQANTAPADGSGSADTPTRKGHELAKDDAEPGPRRQAP</sequence>
<feature type="compositionally biased region" description="Basic and acidic residues" evidence="1">
    <location>
        <begin position="489"/>
        <end position="510"/>
    </location>
</feature>
<dbReference type="InterPro" id="IPR021830">
    <property type="entry name" value="DUF3422"/>
</dbReference>
<comment type="caution">
    <text evidence="3">The sequence shown here is derived from an EMBL/GenBank/DDBJ whole genome shotgun (WGS) entry which is preliminary data.</text>
</comment>
<feature type="transmembrane region" description="Helical" evidence="2">
    <location>
        <begin position="440"/>
        <end position="459"/>
    </location>
</feature>
<keyword evidence="2" id="KW-0812">Transmembrane</keyword>
<dbReference type="RefSeq" id="WP_200244853.1">
    <property type="nucleotide sequence ID" value="NZ_NRRY01000021.1"/>
</dbReference>
<keyword evidence="2" id="KW-1133">Transmembrane helix</keyword>
<feature type="region of interest" description="Disordered" evidence="1">
    <location>
        <begin position="468"/>
        <end position="510"/>
    </location>
</feature>
<evidence type="ECO:0008006" key="5">
    <source>
        <dbReference type="Google" id="ProtNLM"/>
    </source>
</evidence>
<evidence type="ECO:0000313" key="4">
    <source>
        <dbReference type="Proteomes" id="UP001138768"/>
    </source>
</evidence>
<protein>
    <recommendedName>
        <fullName evidence="5">DUF3422 domain-containing protein</fullName>
    </recommendedName>
</protein>
<reference evidence="3 4" key="1">
    <citation type="journal article" date="2020" name="Microorganisms">
        <title>Osmotic Adaptation and Compatible Solute Biosynthesis of Phototrophic Bacteria as Revealed from Genome Analyses.</title>
        <authorList>
            <person name="Imhoff J.F."/>
            <person name="Rahn T."/>
            <person name="Kunzel S."/>
            <person name="Keller A."/>
            <person name="Neulinger S.C."/>
        </authorList>
    </citation>
    <scope>NUCLEOTIDE SEQUENCE [LARGE SCALE GENOMIC DNA]</scope>
    <source>
        <strain evidence="3 4">DSM 25653</strain>
    </source>
</reference>
<proteinExistence type="predicted"/>
<dbReference type="Proteomes" id="UP001138768">
    <property type="component" value="Unassembled WGS sequence"/>
</dbReference>
<dbReference type="Pfam" id="PF11902">
    <property type="entry name" value="DUF3422"/>
    <property type="match status" value="1"/>
</dbReference>
<name>A0A9X0W9U6_9GAMM</name>
<dbReference type="EMBL" id="NRRY01000021">
    <property type="protein sequence ID" value="MBK1619451.1"/>
    <property type="molecule type" value="Genomic_DNA"/>
</dbReference>
<keyword evidence="2" id="KW-0472">Membrane</keyword>
<keyword evidence="4" id="KW-1185">Reference proteome</keyword>